<accession>A0AA36I095</accession>
<dbReference type="GO" id="GO:0046872">
    <property type="term" value="F:metal ion binding"/>
    <property type="evidence" value="ECO:0007669"/>
    <property type="project" value="UniProtKB-KW"/>
</dbReference>
<dbReference type="InterPro" id="IPR012962">
    <property type="entry name" value="Pept_M54_archaemetzincn"/>
</dbReference>
<comment type="caution">
    <text evidence="8">The sequence shown here is derived from an EMBL/GenBank/DDBJ whole genome shotgun (WGS) entry which is preliminary data.</text>
</comment>
<dbReference type="GO" id="GO:0006508">
    <property type="term" value="P:proteolysis"/>
    <property type="evidence" value="ECO:0007669"/>
    <property type="project" value="UniProtKB-KW"/>
</dbReference>
<keyword evidence="3" id="KW-0479">Metal-binding</keyword>
<dbReference type="PANTHER" id="PTHR15910">
    <property type="entry name" value="ARCHAEMETZINCIN"/>
    <property type="match status" value="1"/>
</dbReference>
<dbReference type="InterPro" id="IPR024079">
    <property type="entry name" value="MetalloPept_cat_dom_sf"/>
</dbReference>
<evidence type="ECO:0000256" key="4">
    <source>
        <dbReference type="ARBA" id="ARBA00022801"/>
    </source>
</evidence>
<dbReference type="PANTHER" id="PTHR15910:SF1">
    <property type="entry name" value="ARCHAEMETZINCIN-2"/>
    <property type="match status" value="1"/>
</dbReference>
<evidence type="ECO:0000256" key="3">
    <source>
        <dbReference type="ARBA" id="ARBA00022723"/>
    </source>
</evidence>
<evidence type="ECO:0008006" key="10">
    <source>
        <dbReference type="Google" id="ProtNLM"/>
    </source>
</evidence>
<dbReference type="Gene3D" id="3.40.390.10">
    <property type="entry name" value="Collagenase (Catalytic Domain)"/>
    <property type="match status" value="1"/>
</dbReference>
<dbReference type="AlphaFoldDB" id="A0AA36I095"/>
<proteinExistence type="predicted"/>
<organism evidence="8 9">
    <name type="scientific">Effrenium voratum</name>
    <dbReference type="NCBI Taxonomy" id="2562239"/>
    <lineage>
        <taxon>Eukaryota</taxon>
        <taxon>Sar</taxon>
        <taxon>Alveolata</taxon>
        <taxon>Dinophyceae</taxon>
        <taxon>Suessiales</taxon>
        <taxon>Symbiodiniaceae</taxon>
        <taxon>Effrenium</taxon>
    </lineage>
</organism>
<evidence type="ECO:0000256" key="5">
    <source>
        <dbReference type="ARBA" id="ARBA00022833"/>
    </source>
</evidence>
<feature type="compositionally biased region" description="Basic and acidic residues" evidence="7">
    <location>
        <begin position="510"/>
        <end position="524"/>
    </location>
</feature>
<comment type="cofactor">
    <cofactor evidence="1">
        <name>Zn(2+)</name>
        <dbReference type="ChEBI" id="CHEBI:29105"/>
    </cofactor>
</comment>
<dbReference type="EMBL" id="CAUJNA010000494">
    <property type="protein sequence ID" value="CAJ1377842.1"/>
    <property type="molecule type" value="Genomic_DNA"/>
</dbReference>
<evidence type="ECO:0000256" key="1">
    <source>
        <dbReference type="ARBA" id="ARBA00001947"/>
    </source>
</evidence>
<keyword evidence="5" id="KW-0862">Zinc</keyword>
<reference evidence="8" key="1">
    <citation type="submission" date="2023-08" db="EMBL/GenBank/DDBJ databases">
        <authorList>
            <person name="Chen Y."/>
            <person name="Shah S."/>
            <person name="Dougan E. K."/>
            <person name="Thang M."/>
            <person name="Chan C."/>
        </authorList>
    </citation>
    <scope>NUCLEOTIDE SEQUENCE</scope>
</reference>
<keyword evidence="6" id="KW-0482">Metalloprotease</keyword>
<sequence length="554" mass="61620">MDALSSMDGKSIEARIAAKEGLQENHLAAGADNHCQLGWTEAYDKAAFARPAQRESQVLTSTKFEREDMQAARASYRVAIQSPTRERRSSTQEKRRSCDNVQPEGPKMGPPEYSPPSTPPLPRWALDVAEPTSARSTSCRRAFVASKKPLKPLKPRTPRHLSFTKPIQVRRVVAPQPQPLGCAALQTLDPCRPGFQVPSAEHRRSAMGGASGAPFLMQRVLRFAEAWFEPVAEPRLHDWLGKNRELGQNFEAFRSAWEEQREFIGPSEKRRVLHLMALGEEPAPKVMQALKEACAAFFSPLRVAVIRSRPEKAPTPTVGEGASPRPMVSEDLLPWLASGLRSDSVLTAALTLSPLSSCGRGVPGASDWSQRVGVFSLASVVKSEEEVSSQTMERAVKFLLHQVTHMLGILHCCYFRCLMNGAAHQEEADGRPPYLCAMCLKKLHVVTGMDPLLRYMHLSRFWAWAGNPQIALWYETRVRVVRSTFATSQVSLPPTPRLQRPRSKASQRGAESRAESRDEARSDSAKAWWRAKTSPVERPAQDPTEEAPKEVDVR</sequence>
<gene>
    <name evidence="8" type="ORF">EVOR1521_LOCUS6545</name>
</gene>
<keyword evidence="9" id="KW-1185">Reference proteome</keyword>
<protein>
    <recommendedName>
        <fullName evidence="10">Archaemetzincin-2</fullName>
    </recommendedName>
</protein>
<evidence type="ECO:0000256" key="6">
    <source>
        <dbReference type="ARBA" id="ARBA00023049"/>
    </source>
</evidence>
<feature type="region of interest" description="Disordered" evidence="7">
    <location>
        <begin position="490"/>
        <end position="554"/>
    </location>
</feature>
<evidence type="ECO:0000313" key="8">
    <source>
        <dbReference type="EMBL" id="CAJ1377842.1"/>
    </source>
</evidence>
<keyword evidence="4" id="KW-0378">Hydrolase</keyword>
<dbReference type="Pfam" id="PF07998">
    <property type="entry name" value="Peptidase_M54"/>
    <property type="match status" value="1"/>
</dbReference>
<dbReference type="Proteomes" id="UP001178507">
    <property type="component" value="Unassembled WGS sequence"/>
</dbReference>
<feature type="compositionally biased region" description="Pro residues" evidence="7">
    <location>
        <begin position="108"/>
        <end position="122"/>
    </location>
</feature>
<name>A0AA36I095_9DINO</name>
<feature type="region of interest" description="Disordered" evidence="7">
    <location>
        <begin position="76"/>
        <end position="124"/>
    </location>
</feature>
<evidence type="ECO:0000313" key="9">
    <source>
        <dbReference type="Proteomes" id="UP001178507"/>
    </source>
</evidence>
<feature type="compositionally biased region" description="Basic and acidic residues" evidence="7">
    <location>
        <begin position="84"/>
        <end position="98"/>
    </location>
</feature>
<dbReference type="GO" id="GO:0008237">
    <property type="term" value="F:metallopeptidase activity"/>
    <property type="evidence" value="ECO:0007669"/>
    <property type="project" value="UniProtKB-KW"/>
</dbReference>
<keyword evidence="2" id="KW-0645">Protease</keyword>
<evidence type="ECO:0000256" key="2">
    <source>
        <dbReference type="ARBA" id="ARBA00022670"/>
    </source>
</evidence>
<evidence type="ECO:0000256" key="7">
    <source>
        <dbReference type="SAM" id="MobiDB-lite"/>
    </source>
</evidence>